<dbReference type="InterPro" id="IPR002589">
    <property type="entry name" value="Macro_dom"/>
</dbReference>
<dbReference type="NCBIfam" id="NF001664">
    <property type="entry name" value="PRK00431.1-6"/>
    <property type="match status" value="1"/>
</dbReference>
<dbReference type="Proteomes" id="UP001500880">
    <property type="component" value="Unassembled WGS sequence"/>
</dbReference>
<dbReference type="PANTHER" id="PTHR11106">
    <property type="entry name" value="GANGLIOSIDE INDUCED DIFFERENTIATION ASSOCIATED PROTEIN 2-RELATED"/>
    <property type="match status" value="1"/>
</dbReference>
<organism evidence="2 3">
    <name type="scientific">Salinibacillus aidingensis</name>
    <dbReference type="NCBI Taxonomy" id="237684"/>
    <lineage>
        <taxon>Bacteria</taxon>
        <taxon>Bacillati</taxon>
        <taxon>Bacillota</taxon>
        <taxon>Bacilli</taxon>
        <taxon>Bacillales</taxon>
        <taxon>Bacillaceae</taxon>
        <taxon>Salinibacillus</taxon>
    </lineage>
</organism>
<keyword evidence="3" id="KW-1185">Reference proteome</keyword>
<dbReference type="CDD" id="cd02908">
    <property type="entry name" value="Macro_OAADPr_deacetylase"/>
    <property type="match status" value="1"/>
</dbReference>
<reference evidence="2 3" key="1">
    <citation type="journal article" date="2019" name="Int. J. Syst. Evol. Microbiol.">
        <title>The Global Catalogue of Microorganisms (GCM) 10K type strain sequencing project: providing services to taxonomists for standard genome sequencing and annotation.</title>
        <authorList>
            <consortium name="The Broad Institute Genomics Platform"/>
            <consortium name="The Broad Institute Genome Sequencing Center for Infectious Disease"/>
            <person name="Wu L."/>
            <person name="Ma J."/>
        </authorList>
    </citation>
    <scope>NUCLEOTIDE SEQUENCE [LARGE SCALE GENOMIC DNA]</scope>
    <source>
        <strain evidence="2 3">JCM 12389</strain>
    </source>
</reference>
<protein>
    <submittedName>
        <fullName evidence="2">O-acetyl-ADP-ribose deacetylase</fullName>
    </submittedName>
</protein>
<dbReference type="EMBL" id="BAAADO010000002">
    <property type="protein sequence ID" value="GAA0488567.1"/>
    <property type="molecule type" value="Genomic_DNA"/>
</dbReference>
<evidence type="ECO:0000313" key="3">
    <source>
        <dbReference type="Proteomes" id="UP001500880"/>
    </source>
</evidence>
<dbReference type="Pfam" id="PF01661">
    <property type="entry name" value="Macro"/>
    <property type="match status" value="1"/>
</dbReference>
<feature type="domain" description="Macro" evidence="1">
    <location>
        <begin position="1"/>
        <end position="181"/>
    </location>
</feature>
<dbReference type="PANTHER" id="PTHR11106:SF27">
    <property type="entry name" value="MACRO DOMAIN-CONTAINING PROTEIN"/>
    <property type="match status" value="1"/>
</dbReference>
<proteinExistence type="predicted"/>
<gene>
    <name evidence="2" type="ORF">GCM10008986_12880</name>
</gene>
<evidence type="ECO:0000259" key="1">
    <source>
        <dbReference type="PROSITE" id="PS51154"/>
    </source>
</evidence>
<dbReference type="SUPFAM" id="SSF52949">
    <property type="entry name" value="Macro domain-like"/>
    <property type="match status" value="1"/>
</dbReference>
<comment type="caution">
    <text evidence="2">The sequence shown here is derived from an EMBL/GenBank/DDBJ whole genome shotgun (WGS) entry which is preliminary data.</text>
</comment>
<dbReference type="Gene3D" id="3.40.220.10">
    <property type="entry name" value="Leucine Aminopeptidase, subunit E, domain 1"/>
    <property type="match status" value="1"/>
</dbReference>
<dbReference type="InterPro" id="IPR043472">
    <property type="entry name" value="Macro_dom-like"/>
</dbReference>
<dbReference type="PROSITE" id="PS51154">
    <property type="entry name" value="MACRO"/>
    <property type="match status" value="1"/>
</dbReference>
<evidence type="ECO:0000313" key="2">
    <source>
        <dbReference type="EMBL" id="GAA0488567.1"/>
    </source>
</evidence>
<dbReference type="SMART" id="SM00506">
    <property type="entry name" value="A1pp"/>
    <property type="match status" value="1"/>
</dbReference>
<accession>A0ABN1B2F0</accession>
<name>A0ABN1B2F0_9BACI</name>
<sequence>MRTEINGNQLELMTGDITRQQTDAIVNAANGSLLGGGGVDGAIHRAAGPELLKECKQIRKELLHNEYLPTGEAVLTKGYQLPASYVIHTVGPVWNNSGSEPGLLANCYLSSLELAKEKNLSSISFPSISTGVYGYPIEKAAQVALQTITEFLQNHHFGKVVMTLFSEQDYEVYSQALKRVISV</sequence>
<dbReference type="RefSeq" id="WP_343838902.1">
    <property type="nucleotide sequence ID" value="NZ_BAAADO010000002.1"/>
</dbReference>